<keyword evidence="4" id="KW-1185">Reference proteome</keyword>
<reference evidence="3 4" key="1">
    <citation type="submission" date="2024-06" db="EMBL/GenBank/DDBJ databases">
        <title>Complete genome of Phlyctema vagabunda strain 19-DSS-EL-015.</title>
        <authorList>
            <person name="Fiorenzani C."/>
        </authorList>
    </citation>
    <scope>NUCLEOTIDE SEQUENCE [LARGE SCALE GENOMIC DNA]</scope>
    <source>
        <strain evidence="3 4">19-DSS-EL-015</strain>
    </source>
</reference>
<proteinExistence type="predicted"/>
<feature type="transmembrane region" description="Helical" evidence="2">
    <location>
        <begin position="54"/>
        <end position="75"/>
    </location>
</feature>
<feature type="transmembrane region" description="Helical" evidence="2">
    <location>
        <begin position="12"/>
        <end position="34"/>
    </location>
</feature>
<evidence type="ECO:0008006" key="5">
    <source>
        <dbReference type="Google" id="ProtNLM"/>
    </source>
</evidence>
<feature type="transmembrane region" description="Helical" evidence="2">
    <location>
        <begin position="82"/>
        <end position="100"/>
    </location>
</feature>
<accession>A0ABR4PH09</accession>
<sequence>MKGGGLALKSLQWFLRIVEFCCAAIVLAIFSYFLATLHNHDLNIATYIRAVEGISGAAVLYTIVGLLLLCCLAGVAIFSSIAILLDIAFCGAFVYIAWAARGGASSCNGQVRTPFGNGNTRVDNSVPDGSGGFTSLPSLHQACRLNTAVFAVAIVACVFFLLSAFVEVGLIRHHKKEKAFGPSPNNGYTAGSPRRKFWQRKNKNAYPMSGGVATKPDALPHHSTLADARTSYATDTTAVGHDQPVYNKYGNTAAAPQYGQQTGTAQPYNTTRTTNGTF</sequence>
<gene>
    <name evidence="3" type="ORF">PVAG01_06782</name>
</gene>
<feature type="compositionally biased region" description="Polar residues" evidence="1">
    <location>
        <begin position="258"/>
        <end position="278"/>
    </location>
</feature>
<feature type="transmembrane region" description="Helical" evidence="2">
    <location>
        <begin position="148"/>
        <end position="170"/>
    </location>
</feature>
<keyword evidence="2" id="KW-0812">Transmembrane</keyword>
<evidence type="ECO:0000313" key="3">
    <source>
        <dbReference type="EMBL" id="KAL3422626.1"/>
    </source>
</evidence>
<comment type="caution">
    <text evidence="3">The sequence shown here is derived from an EMBL/GenBank/DDBJ whole genome shotgun (WGS) entry which is preliminary data.</text>
</comment>
<dbReference type="EMBL" id="JBFCZG010000005">
    <property type="protein sequence ID" value="KAL3422626.1"/>
    <property type="molecule type" value="Genomic_DNA"/>
</dbReference>
<evidence type="ECO:0000256" key="1">
    <source>
        <dbReference type="SAM" id="MobiDB-lite"/>
    </source>
</evidence>
<evidence type="ECO:0000313" key="4">
    <source>
        <dbReference type="Proteomes" id="UP001629113"/>
    </source>
</evidence>
<evidence type="ECO:0000256" key="2">
    <source>
        <dbReference type="SAM" id="Phobius"/>
    </source>
</evidence>
<keyword evidence="2" id="KW-0472">Membrane</keyword>
<dbReference type="Proteomes" id="UP001629113">
    <property type="component" value="Unassembled WGS sequence"/>
</dbReference>
<protein>
    <recommendedName>
        <fullName evidence="5">MARVEL domain-containing protein</fullName>
    </recommendedName>
</protein>
<name>A0ABR4PH09_9HELO</name>
<feature type="region of interest" description="Disordered" evidence="1">
    <location>
        <begin position="257"/>
        <end position="278"/>
    </location>
</feature>
<keyword evidence="2" id="KW-1133">Transmembrane helix</keyword>
<organism evidence="3 4">
    <name type="scientific">Phlyctema vagabunda</name>
    <dbReference type="NCBI Taxonomy" id="108571"/>
    <lineage>
        <taxon>Eukaryota</taxon>
        <taxon>Fungi</taxon>
        <taxon>Dikarya</taxon>
        <taxon>Ascomycota</taxon>
        <taxon>Pezizomycotina</taxon>
        <taxon>Leotiomycetes</taxon>
        <taxon>Helotiales</taxon>
        <taxon>Dermateaceae</taxon>
        <taxon>Phlyctema</taxon>
    </lineage>
</organism>